<dbReference type="VEuPathDB" id="FungiDB:H310_06276"/>
<dbReference type="GeneID" id="20083326"/>
<protein>
    <submittedName>
        <fullName evidence="1">Uncharacterized protein</fullName>
    </submittedName>
</protein>
<evidence type="ECO:0000313" key="1">
    <source>
        <dbReference type="EMBL" id="ETW01650.1"/>
    </source>
</evidence>
<reference evidence="1" key="1">
    <citation type="submission" date="2013-12" db="EMBL/GenBank/DDBJ databases">
        <title>The Genome Sequence of Aphanomyces invadans NJM9701.</title>
        <authorList>
            <consortium name="The Broad Institute Genomics Platform"/>
            <person name="Russ C."/>
            <person name="Tyler B."/>
            <person name="van West P."/>
            <person name="Dieguez-Uribeondo J."/>
            <person name="Young S.K."/>
            <person name="Zeng Q."/>
            <person name="Gargeya S."/>
            <person name="Fitzgerald M."/>
            <person name="Abouelleil A."/>
            <person name="Alvarado L."/>
            <person name="Chapman S.B."/>
            <person name="Gainer-Dewar J."/>
            <person name="Goldberg J."/>
            <person name="Griggs A."/>
            <person name="Gujja S."/>
            <person name="Hansen M."/>
            <person name="Howarth C."/>
            <person name="Imamovic A."/>
            <person name="Ireland A."/>
            <person name="Larimer J."/>
            <person name="McCowan C."/>
            <person name="Murphy C."/>
            <person name="Pearson M."/>
            <person name="Poon T.W."/>
            <person name="Priest M."/>
            <person name="Roberts A."/>
            <person name="Saif S."/>
            <person name="Shea T."/>
            <person name="Sykes S."/>
            <person name="Wortman J."/>
            <person name="Nusbaum C."/>
            <person name="Birren B."/>
        </authorList>
    </citation>
    <scope>NUCLEOTIDE SEQUENCE [LARGE SCALE GENOMIC DNA]</scope>
    <source>
        <strain evidence="1">NJM9701</strain>
    </source>
</reference>
<dbReference type="AlphaFoldDB" id="A0A024U5Z9"/>
<accession>A0A024U5Z9</accession>
<organism evidence="1">
    <name type="scientific">Aphanomyces invadans</name>
    <dbReference type="NCBI Taxonomy" id="157072"/>
    <lineage>
        <taxon>Eukaryota</taxon>
        <taxon>Sar</taxon>
        <taxon>Stramenopiles</taxon>
        <taxon>Oomycota</taxon>
        <taxon>Saprolegniomycetes</taxon>
        <taxon>Saprolegniales</taxon>
        <taxon>Verrucalvaceae</taxon>
        <taxon>Aphanomyces</taxon>
    </lineage>
</organism>
<dbReference type="RefSeq" id="XP_008869498.1">
    <property type="nucleotide sequence ID" value="XM_008871276.1"/>
</dbReference>
<name>A0A024U5Z9_9STRA</name>
<dbReference type="OrthoDB" id="78899at2759"/>
<dbReference type="EMBL" id="KI913962">
    <property type="protein sequence ID" value="ETW01650.1"/>
    <property type="molecule type" value="Genomic_DNA"/>
</dbReference>
<gene>
    <name evidence="1" type="ORF">H310_06276</name>
</gene>
<sequence length="314" mass="35463">MDEDDAVLKRREIVRNSMRRHRAMNNRVLSDLQAQVEFLERVYEAKTATALHNRDARFDRLTASTQFLLHQNAMLLEALRRRAAMNQALLRTIPRLTDMPSLLYDNEFIQSHLSVFKSTLLSTSHLPPSSARVSTDAVDGWESQVVKTQALVKYSSVKVCRNMAAPTDVVWREMWTKYCNVQVIARMGNVSRCRIVRLVDMDTVAFEAVLVDQATGRTIPRILVLHRFQHGSASYIGRVVLDKAAIGRGPPVYHINLLGLEGQSTQGEMRVTSKGVISLDLVHPLYAQAVLAQNALHLRTYESNALHDPDATTY</sequence>
<proteinExistence type="predicted"/>